<feature type="domain" description="Mur ligase C-terminal" evidence="4">
    <location>
        <begin position="256"/>
        <end position="381"/>
    </location>
</feature>
<dbReference type="Pfam" id="PF02875">
    <property type="entry name" value="Mur_ligase_C"/>
    <property type="match status" value="1"/>
</dbReference>
<dbReference type="InterPro" id="IPR036615">
    <property type="entry name" value="Mur_ligase_C_dom_sf"/>
</dbReference>
<gene>
    <name evidence="6" type="ORF">C4544_06555</name>
</gene>
<dbReference type="GO" id="GO:0005524">
    <property type="term" value="F:ATP binding"/>
    <property type="evidence" value="ECO:0007669"/>
    <property type="project" value="UniProtKB-KW"/>
</dbReference>
<evidence type="ECO:0000313" key="6">
    <source>
        <dbReference type="EMBL" id="RJO60001.1"/>
    </source>
</evidence>
<evidence type="ECO:0000313" key="7">
    <source>
        <dbReference type="Proteomes" id="UP000285655"/>
    </source>
</evidence>
<dbReference type="InterPro" id="IPR036565">
    <property type="entry name" value="Mur-like_cat_sf"/>
</dbReference>
<dbReference type="Gene3D" id="3.90.190.20">
    <property type="entry name" value="Mur ligase, C-terminal domain"/>
    <property type="match status" value="1"/>
</dbReference>
<evidence type="ECO:0000256" key="2">
    <source>
        <dbReference type="ARBA" id="ARBA00022741"/>
    </source>
</evidence>
<dbReference type="SUPFAM" id="SSF53623">
    <property type="entry name" value="MurD-like peptide ligases, catalytic domain"/>
    <property type="match status" value="1"/>
</dbReference>
<organism evidence="6 7">
    <name type="scientific">candidate division WS5 bacterium</name>
    <dbReference type="NCBI Taxonomy" id="2093353"/>
    <lineage>
        <taxon>Bacteria</taxon>
        <taxon>candidate division WS5</taxon>
    </lineage>
</organism>
<comment type="caution">
    <text evidence="6">The sequence shown here is derived from an EMBL/GenBank/DDBJ whole genome shotgun (WGS) entry which is preliminary data.</text>
</comment>
<protein>
    <submittedName>
        <fullName evidence="6">UDP-N-acetylmuramoyl-tripeptide--D-alanyl-D-alanine ligase</fullName>
    </submittedName>
</protein>
<feature type="domain" description="Mur ligase central" evidence="5">
    <location>
        <begin position="27"/>
        <end position="231"/>
    </location>
</feature>
<dbReference type="SUPFAM" id="SSF53244">
    <property type="entry name" value="MurD-like peptide ligases, peptide-binding domain"/>
    <property type="match status" value="1"/>
</dbReference>
<evidence type="ECO:0000259" key="4">
    <source>
        <dbReference type="Pfam" id="PF02875"/>
    </source>
</evidence>
<evidence type="ECO:0000256" key="3">
    <source>
        <dbReference type="ARBA" id="ARBA00022840"/>
    </source>
</evidence>
<evidence type="ECO:0000256" key="1">
    <source>
        <dbReference type="ARBA" id="ARBA00022598"/>
    </source>
</evidence>
<name>A0A419DA45_9BACT</name>
<dbReference type="Proteomes" id="UP000285655">
    <property type="component" value="Unassembled WGS sequence"/>
</dbReference>
<dbReference type="EMBL" id="QZJW01000055">
    <property type="protein sequence ID" value="RJO60001.1"/>
    <property type="molecule type" value="Genomic_DNA"/>
</dbReference>
<evidence type="ECO:0000259" key="5">
    <source>
        <dbReference type="Pfam" id="PF08245"/>
    </source>
</evidence>
<keyword evidence="1 6" id="KW-0436">Ligase</keyword>
<dbReference type="PANTHER" id="PTHR43024">
    <property type="entry name" value="UDP-N-ACETYLMURAMOYL-TRIPEPTIDE--D-ALANYL-D-ALANINE LIGASE"/>
    <property type="match status" value="1"/>
</dbReference>
<dbReference type="PANTHER" id="PTHR43024:SF1">
    <property type="entry name" value="UDP-N-ACETYLMURAMOYL-TRIPEPTIDE--D-ALANYL-D-ALANINE LIGASE"/>
    <property type="match status" value="1"/>
</dbReference>
<dbReference type="GO" id="GO:0016881">
    <property type="term" value="F:acid-amino acid ligase activity"/>
    <property type="evidence" value="ECO:0007669"/>
    <property type="project" value="InterPro"/>
</dbReference>
<accession>A0A419DA45</accession>
<dbReference type="InterPro" id="IPR051046">
    <property type="entry name" value="MurCDEF_CellWall_CoF430Synth"/>
</dbReference>
<sequence>MKNAARILLRLSAKIAIARNDYKIVAITGSVGKTSTKKAVILVLEEKFKILSSEEGYNTEFGLPLILLEKKVPKSKIKWLFLVLVSPILALKKRDYDYCVLEMGADKPGDIDYLVNIARPNIAIVTNVSESHLEEFANAHDIAKEKEKILFKLREGEVAVLNADNKYTSKMKVPSGVETMTFGKKPSDIQIIEQELSGSESLNKFCLKDKDIIIRSEAIGEHILYAFAPAILLGASQDMEIESIEKSLESFKPVKGRLNIIRGIKGSIIIDDSYNANPISMKNALDALGKFKGKRKIAALGNMNELGEYSQEAHEEIGRYLSSKCDILVTVGDEAGKYLAKAAKEAGMKKENIFSYNNSTEAGDFLKGIIKKDDIVLVKGSQNKVRMEKTVIKIISNPADAPRLLCRQGEEWRNR</sequence>
<dbReference type="Gene3D" id="3.40.1190.10">
    <property type="entry name" value="Mur-like, catalytic domain"/>
    <property type="match status" value="1"/>
</dbReference>
<dbReference type="AlphaFoldDB" id="A0A419DA45"/>
<dbReference type="InterPro" id="IPR004101">
    <property type="entry name" value="Mur_ligase_C"/>
</dbReference>
<keyword evidence="3" id="KW-0067">ATP-binding</keyword>
<keyword evidence="2" id="KW-0547">Nucleotide-binding</keyword>
<dbReference type="Pfam" id="PF08245">
    <property type="entry name" value="Mur_ligase_M"/>
    <property type="match status" value="1"/>
</dbReference>
<dbReference type="InterPro" id="IPR013221">
    <property type="entry name" value="Mur_ligase_cen"/>
</dbReference>
<reference evidence="6 7" key="1">
    <citation type="journal article" date="2017" name="ISME J.">
        <title>Energy and carbon metabolisms in a deep terrestrial subsurface fluid microbial community.</title>
        <authorList>
            <person name="Momper L."/>
            <person name="Jungbluth S.P."/>
            <person name="Lee M.D."/>
            <person name="Amend J.P."/>
        </authorList>
    </citation>
    <scope>NUCLEOTIDE SEQUENCE [LARGE SCALE GENOMIC DNA]</scope>
    <source>
        <strain evidence="6">SURF_29</strain>
    </source>
</reference>
<proteinExistence type="predicted"/>